<proteinExistence type="predicted"/>
<dbReference type="Proteomes" id="UP000789860">
    <property type="component" value="Unassembled WGS sequence"/>
</dbReference>
<sequence length="72" mass="7858">KFGDKVNGLMVFAQKECGSTVISGIFRDGLVDPEMNNYTFVVQEPCGKARDITKDLNIKFVNGGTDPFTAVI</sequence>
<reference evidence="1" key="1">
    <citation type="submission" date="2021-06" db="EMBL/GenBank/DDBJ databases">
        <authorList>
            <person name="Kallberg Y."/>
            <person name="Tangrot J."/>
            <person name="Rosling A."/>
        </authorList>
    </citation>
    <scope>NUCLEOTIDE SEQUENCE</scope>
    <source>
        <strain evidence="1">AU212A</strain>
    </source>
</reference>
<evidence type="ECO:0000313" key="1">
    <source>
        <dbReference type="EMBL" id="CAG8693827.1"/>
    </source>
</evidence>
<accession>A0ACA9P6S2</accession>
<evidence type="ECO:0000313" key="2">
    <source>
        <dbReference type="Proteomes" id="UP000789860"/>
    </source>
</evidence>
<keyword evidence="2" id="KW-1185">Reference proteome</keyword>
<protein>
    <submittedName>
        <fullName evidence="1">3775_t:CDS:1</fullName>
    </submittedName>
</protein>
<feature type="non-terminal residue" evidence="1">
    <location>
        <position position="72"/>
    </location>
</feature>
<gene>
    <name evidence="1" type="ORF">SCALOS_LOCUS10237</name>
</gene>
<feature type="non-terminal residue" evidence="1">
    <location>
        <position position="1"/>
    </location>
</feature>
<dbReference type="EMBL" id="CAJVPM010036842">
    <property type="protein sequence ID" value="CAG8693827.1"/>
    <property type="molecule type" value="Genomic_DNA"/>
</dbReference>
<comment type="caution">
    <text evidence="1">The sequence shown here is derived from an EMBL/GenBank/DDBJ whole genome shotgun (WGS) entry which is preliminary data.</text>
</comment>
<organism evidence="1 2">
    <name type="scientific">Scutellospora calospora</name>
    <dbReference type="NCBI Taxonomy" id="85575"/>
    <lineage>
        <taxon>Eukaryota</taxon>
        <taxon>Fungi</taxon>
        <taxon>Fungi incertae sedis</taxon>
        <taxon>Mucoromycota</taxon>
        <taxon>Glomeromycotina</taxon>
        <taxon>Glomeromycetes</taxon>
        <taxon>Diversisporales</taxon>
        <taxon>Gigasporaceae</taxon>
        <taxon>Scutellospora</taxon>
    </lineage>
</organism>
<name>A0ACA9P6S2_9GLOM</name>